<name>A0A024FTR1_9STRA</name>
<dbReference type="SUPFAM" id="SSF52540">
    <property type="entry name" value="P-loop containing nucleoside triphosphate hydrolases"/>
    <property type="match status" value="1"/>
</dbReference>
<accession>A0A024FTR1</accession>
<feature type="region of interest" description="Disordered" evidence="1">
    <location>
        <begin position="102"/>
        <end position="121"/>
    </location>
</feature>
<gene>
    <name evidence="2" type="ORF">BN9_095130</name>
</gene>
<sequence>MEVTDAVSQSVERAAYTIGVTSSHYVRCLKPSDIATPSKFIARRVWRAAIQFVIVFIQAVARDFVQRRRYRRQKLLVSVSKALFELQKLKDETCSNDPKLIGERQSSDAISDISSDESSRPTAISLKNAAERNDRGQSLWIPKTQSCMSPPIAVTLTTCYVYYKMAPVPTLVIVVVEQRCILLHYTTTCKWWEYCWIGMQMYQHKTPSGIHQFMLGKTKKQLDVAGGRVYTQYR</sequence>
<dbReference type="Proteomes" id="UP000053237">
    <property type="component" value="Unassembled WGS sequence"/>
</dbReference>
<comment type="caution">
    <text evidence="2">The sequence shown here is derived from an EMBL/GenBank/DDBJ whole genome shotgun (WGS) entry which is preliminary data.</text>
</comment>
<dbReference type="AlphaFoldDB" id="A0A024FTR1"/>
<evidence type="ECO:0000313" key="2">
    <source>
        <dbReference type="EMBL" id="CCI10337.1"/>
    </source>
</evidence>
<dbReference type="InterPro" id="IPR027417">
    <property type="entry name" value="P-loop_NTPase"/>
</dbReference>
<evidence type="ECO:0000256" key="1">
    <source>
        <dbReference type="SAM" id="MobiDB-lite"/>
    </source>
</evidence>
<dbReference type="InParanoid" id="A0A024FTR1"/>
<evidence type="ECO:0000313" key="3">
    <source>
        <dbReference type="Proteomes" id="UP000053237"/>
    </source>
</evidence>
<reference evidence="2 3" key="1">
    <citation type="submission" date="2012-05" db="EMBL/GenBank/DDBJ databases">
        <title>Recombination and specialization in a pathogen metapopulation.</title>
        <authorList>
            <person name="Gardiner A."/>
            <person name="Kemen E."/>
            <person name="Schultz-Larsen T."/>
            <person name="MacLean D."/>
            <person name="Van Oosterhout C."/>
            <person name="Jones J.D.G."/>
        </authorList>
    </citation>
    <scope>NUCLEOTIDE SEQUENCE [LARGE SCALE GENOMIC DNA]</scope>
    <source>
        <strain evidence="2 3">Ac Nc2</strain>
    </source>
</reference>
<protein>
    <submittedName>
        <fullName evidence="2">Uncharacterized protein</fullName>
    </submittedName>
</protein>
<dbReference type="EMBL" id="CAIX01000223">
    <property type="protein sequence ID" value="CCI10337.1"/>
    <property type="molecule type" value="Genomic_DNA"/>
</dbReference>
<proteinExistence type="predicted"/>
<organism evidence="2 3">
    <name type="scientific">Albugo candida</name>
    <dbReference type="NCBI Taxonomy" id="65357"/>
    <lineage>
        <taxon>Eukaryota</taxon>
        <taxon>Sar</taxon>
        <taxon>Stramenopiles</taxon>
        <taxon>Oomycota</taxon>
        <taxon>Peronosporomycetes</taxon>
        <taxon>Albuginales</taxon>
        <taxon>Albuginaceae</taxon>
        <taxon>Albugo</taxon>
    </lineage>
</organism>
<keyword evidence="3" id="KW-1185">Reference proteome</keyword>
<dbReference type="PROSITE" id="PS50096">
    <property type="entry name" value="IQ"/>
    <property type="match status" value="1"/>
</dbReference>